<organism evidence="2 3">
    <name type="scientific">Stylosanthes scabra</name>
    <dbReference type="NCBI Taxonomy" id="79078"/>
    <lineage>
        <taxon>Eukaryota</taxon>
        <taxon>Viridiplantae</taxon>
        <taxon>Streptophyta</taxon>
        <taxon>Embryophyta</taxon>
        <taxon>Tracheophyta</taxon>
        <taxon>Spermatophyta</taxon>
        <taxon>Magnoliopsida</taxon>
        <taxon>eudicotyledons</taxon>
        <taxon>Gunneridae</taxon>
        <taxon>Pentapetalae</taxon>
        <taxon>rosids</taxon>
        <taxon>fabids</taxon>
        <taxon>Fabales</taxon>
        <taxon>Fabaceae</taxon>
        <taxon>Papilionoideae</taxon>
        <taxon>50 kb inversion clade</taxon>
        <taxon>dalbergioids sensu lato</taxon>
        <taxon>Dalbergieae</taxon>
        <taxon>Pterocarpus clade</taxon>
        <taxon>Stylosanthes</taxon>
    </lineage>
</organism>
<evidence type="ECO:0000313" key="3">
    <source>
        <dbReference type="Proteomes" id="UP001341840"/>
    </source>
</evidence>
<keyword evidence="1" id="KW-0812">Transmembrane</keyword>
<feature type="transmembrane region" description="Helical" evidence="1">
    <location>
        <begin position="78"/>
        <end position="103"/>
    </location>
</feature>
<reference evidence="2 3" key="1">
    <citation type="journal article" date="2023" name="Plants (Basel)">
        <title>Bridging the Gap: Combining Genomics and Transcriptomics Approaches to Understand Stylosanthes scabra, an Orphan Legume from the Brazilian Caatinga.</title>
        <authorList>
            <person name="Ferreira-Neto J.R.C."/>
            <person name="da Silva M.D."/>
            <person name="Binneck E."/>
            <person name="de Melo N.F."/>
            <person name="da Silva R.H."/>
            <person name="de Melo A.L.T.M."/>
            <person name="Pandolfi V."/>
            <person name="Bustamante F.O."/>
            <person name="Brasileiro-Vidal A.C."/>
            <person name="Benko-Iseppon A.M."/>
        </authorList>
    </citation>
    <scope>NUCLEOTIDE SEQUENCE [LARGE SCALE GENOMIC DNA]</scope>
    <source>
        <tissue evidence="2">Leaves</tissue>
    </source>
</reference>
<evidence type="ECO:0000256" key="1">
    <source>
        <dbReference type="SAM" id="Phobius"/>
    </source>
</evidence>
<name>A0ABU6VGF8_9FABA</name>
<keyword evidence="1" id="KW-1133">Transmembrane helix</keyword>
<feature type="transmembrane region" description="Helical" evidence="1">
    <location>
        <begin position="109"/>
        <end position="125"/>
    </location>
</feature>
<dbReference type="Proteomes" id="UP001341840">
    <property type="component" value="Unassembled WGS sequence"/>
</dbReference>
<protein>
    <submittedName>
        <fullName evidence="2">Uncharacterized protein</fullName>
    </submittedName>
</protein>
<keyword evidence="1" id="KW-0472">Membrane</keyword>
<sequence length="128" mass="13882">MLSVQISLNFNQWLRFVKAIFGGTLSLFFTLGKQPVNVVSQIKSPLCSAYTLHGSKLVVEPLPGPFPITPSHQSQHRFLALGLIVAAALPCSSFIAAAVWPPFVAPKPGHAGLHLCWMAALFYVLDAR</sequence>
<comment type="caution">
    <text evidence="2">The sequence shown here is derived from an EMBL/GenBank/DDBJ whole genome shotgun (WGS) entry which is preliminary data.</text>
</comment>
<proteinExistence type="predicted"/>
<gene>
    <name evidence="2" type="ORF">PIB30_051539</name>
</gene>
<evidence type="ECO:0000313" key="2">
    <source>
        <dbReference type="EMBL" id="MED6172597.1"/>
    </source>
</evidence>
<dbReference type="EMBL" id="JASCZI010151400">
    <property type="protein sequence ID" value="MED6172597.1"/>
    <property type="molecule type" value="Genomic_DNA"/>
</dbReference>
<keyword evidence="3" id="KW-1185">Reference proteome</keyword>
<accession>A0ABU6VGF8</accession>